<reference evidence="9" key="1">
    <citation type="journal article" date="2024" name="Int. J. Syst. Evol. Microbiol.">
        <title>Brooklawnia propionicigenes sp. nov., a facultatively anaerobic, propionate-producing bacterium isolated from a methanogenic reactor treating waste from cattle farms.</title>
        <authorList>
            <person name="Akita Y."/>
            <person name="Ueki A."/>
            <person name="Tonouchi A."/>
            <person name="Sugawara Y."/>
            <person name="Honma S."/>
            <person name="Kaku N."/>
            <person name="Ueki K."/>
        </authorList>
    </citation>
    <scope>NUCLEOTIDE SEQUENCE</scope>
    <source>
        <strain evidence="9">SH051</strain>
    </source>
</reference>
<evidence type="ECO:0000256" key="3">
    <source>
        <dbReference type="ARBA" id="ARBA00022741"/>
    </source>
</evidence>
<evidence type="ECO:0000256" key="4">
    <source>
        <dbReference type="ARBA" id="ARBA00022755"/>
    </source>
</evidence>
<dbReference type="InterPro" id="IPR042109">
    <property type="entry name" value="Adenylosuccinate_synth_dom1"/>
</dbReference>
<evidence type="ECO:0000256" key="2">
    <source>
        <dbReference type="ARBA" id="ARBA00022723"/>
    </source>
</evidence>
<dbReference type="PANTHER" id="PTHR11846">
    <property type="entry name" value="ADENYLOSUCCINATE SYNTHETASE"/>
    <property type="match status" value="1"/>
</dbReference>
<dbReference type="SUPFAM" id="SSF52540">
    <property type="entry name" value="P-loop containing nucleoside triphosphate hydrolases"/>
    <property type="match status" value="1"/>
</dbReference>
<dbReference type="PANTHER" id="PTHR11846:SF0">
    <property type="entry name" value="ADENYLOSUCCINATE SYNTHETASE"/>
    <property type="match status" value="1"/>
</dbReference>
<dbReference type="GO" id="GO:0044208">
    <property type="term" value="P:'de novo' AMP biosynthetic process"/>
    <property type="evidence" value="ECO:0007669"/>
    <property type="project" value="UniProtKB-UniRule"/>
</dbReference>
<comment type="subcellular location">
    <subcellularLocation>
        <location evidence="7">Cytoplasm</location>
    </subcellularLocation>
</comment>
<feature type="binding site" description="in other chain" evidence="7">
    <location>
        <position position="256"/>
    </location>
    <ligand>
        <name>IMP</name>
        <dbReference type="ChEBI" id="CHEBI:58053"/>
        <note>ligand shared between dimeric partners</note>
    </ligand>
</feature>
<feature type="binding site" evidence="7">
    <location>
        <begin position="437"/>
        <end position="439"/>
    </location>
    <ligand>
        <name>GTP</name>
        <dbReference type="ChEBI" id="CHEBI:37565"/>
    </ligand>
</feature>
<feature type="active site" description="Proton donor" evidence="7">
    <location>
        <position position="51"/>
    </location>
</feature>
<dbReference type="Proteomes" id="UP001431656">
    <property type="component" value="Chromosome"/>
</dbReference>
<evidence type="ECO:0000256" key="8">
    <source>
        <dbReference type="SAM" id="MobiDB-lite"/>
    </source>
</evidence>
<name>A0AAN0MFK6_9ACTN</name>
<organism evidence="9 10">
    <name type="scientific">Brooklawnia propionicigenes</name>
    <dbReference type="NCBI Taxonomy" id="3041175"/>
    <lineage>
        <taxon>Bacteria</taxon>
        <taxon>Bacillati</taxon>
        <taxon>Actinomycetota</taxon>
        <taxon>Actinomycetes</taxon>
        <taxon>Propionibacteriales</taxon>
        <taxon>Propionibacteriaceae</taxon>
        <taxon>Brooklawnia</taxon>
    </lineage>
</organism>
<evidence type="ECO:0000313" key="10">
    <source>
        <dbReference type="Proteomes" id="UP001431656"/>
    </source>
</evidence>
<keyword evidence="7" id="KW-0963">Cytoplasm</keyword>
<dbReference type="GO" id="GO:0046040">
    <property type="term" value="P:IMP metabolic process"/>
    <property type="evidence" value="ECO:0007669"/>
    <property type="project" value="TreeGrafter"/>
</dbReference>
<dbReference type="Gene3D" id="1.10.300.10">
    <property type="entry name" value="Adenylosuccinate Synthetase, subunit A, domain 2"/>
    <property type="match status" value="1"/>
</dbReference>
<evidence type="ECO:0000256" key="6">
    <source>
        <dbReference type="ARBA" id="ARBA00023134"/>
    </source>
</evidence>
<accession>A0AAN0MFK6</accession>
<dbReference type="Pfam" id="PF00709">
    <property type="entry name" value="Adenylsucc_synt"/>
    <property type="match status" value="1"/>
</dbReference>
<feature type="active site" description="Proton acceptor" evidence="7">
    <location>
        <position position="20"/>
    </location>
</feature>
<dbReference type="GO" id="GO:0005737">
    <property type="term" value="C:cytoplasm"/>
    <property type="evidence" value="ECO:0007669"/>
    <property type="project" value="UniProtKB-SubCell"/>
</dbReference>
<feature type="binding site" evidence="7">
    <location>
        <position position="20"/>
    </location>
    <ligand>
        <name>Mg(2+)</name>
        <dbReference type="ChEBI" id="CHEBI:18420"/>
    </ligand>
</feature>
<dbReference type="KEGG" id="broo:brsh051_05370"/>
<dbReference type="GO" id="GO:0005525">
    <property type="term" value="F:GTP binding"/>
    <property type="evidence" value="ECO:0007669"/>
    <property type="project" value="UniProtKB-UniRule"/>
</dbReference>
<evidence type="ECO:0000256" key="7">
    <source>
        <dbReference type="HAMAP-Rule" id="MF_00011"/>
    </source>
</evidence>
<proteinExistence type="inferred from homology"/>
<comment type="function">
    <text evidence="7">Plays an important role in the de novo pathway of purine nucleotide biosynthesis. Catalyzes the first committed step in the biosynthesis of AMP from IMP.</text>
</comment>
<dbReference type="Gene3D" id="3.40.440.10">
    <property type="entry name" value="Adenylosuccinate Synthetase, subunit A, domain 1"/>
    <property type="match status" value="1"/>
</dbReference>
<dbReference type="RefSeq" id="WP_286267319.1">
    <property type="nucleotide sequence ID" value="NZ_AP028056.1"/>
</dbReference>
<comment type="catalytic activity">
    <reaction evidence="7">
        <text>IMP + L-aspartate + GTP = N(6)-(1,2-dicarboxyethyl)-AMP + GDP + phosphate + 2 H(+)</text>
        <dbReference type="Rhea" id="RHEA:15753"/>
        <dbReference type="ChEBI" id="CHEBI:15378"/>
        <dbReference type="ChEBI" id="CHEBI:29991"/>
        <dbReference type="ChEBI" id="CHEBI:37565"/>
        <dbReference type="ChEBI" id="CHEBI:43474"/>
        <dbReference type="ChEBI" id="CHEBI:57567"/>
        <dbReference type="ChEBI" id="CHEBI:58053"/>
        <dbReference type="ChEBI" id="CHEBI:58189"/>
        <dbReference type="EC" id="6.3.4.4"/>
    </reaction>
</comment>
<keyword evidence="4 7" id="KW-0658">Purine biosynthesis</keyword>
<dbReference type="GO" id="GO:0004019">
    <property type="term" value="F:adenylosuccinate synthase activity"/>
    <property type="evidence" value="ECO:0007669"/>
    <property type="project" value="UniProtKB-UniRule"/>
</dbReference>
<dbReference type="InterPro" id="IPR042110">
    <property type="entry name" value="Adenylosuccinate_synth_dom2"/>
</dbReference>
<dbReference type="EC" id="6.3.4.4" evidence="7"/>
<keyword evidence="2 7" id="KW-0479">Metal-binding</keyword>
<keyword evidence="5 7" id="KW-0460">Magnesium</keyword>
<comment type="cofactor">
    <cofactor evidence="7">
        <name>Mg(2+)</name>
        <dbReference type="ChEBI" id="CHEBI:18420"/>
    </cofactor>
    <text evidence="7">Binds 1 Mg(2+) ion per subunit.</text>
</comment>
<dbReference type="GO" id="GO:0000287">
    <property type="term" value="F:magnesium ion binding"/>
    <property type="evidence" value="ECO:0007669"/>
    <property type="project" value="UniProtKB-UniRule"/>
</dbReference>
<dbReference type="AlphaFoldDB" id="A0AAN0MFK6"/>
<comment type="subunit">
    <text evidence="7">Homodimer.</text>
</comment>
<feature type="region of interest" description="Disordered" evidence="8">
    <location>
        <begin position="303"/>
        <end position="331"/>
    </location>
</feature>
<comment type="pathway">
    <text evidence="7">Purine metabolism; AMP biosynthesis via de novo pathway; AMP from IMP: step 1/2.</text>
</comment>
<feature type="binding site" description="in other chain" evidence="7">
    <location>
        <position position="139"/>
    </location>
    <ligand>
        <name>IMP</name>
        <dbReference type="ChEBI" id="CHEBI:58053"/>
        <note>ligand shared between dimeric partners</note>
    </ligand>
</feature>
<comment type="caution">
    <text evidence="7">Lacks conserved residue(s) required for the propagation of feature annotation.</text>
</comment>
<dbReference type="InterPro" id="IPR027417">
    <property type="entry name" value="P-loop_NTPase"/>
</dbReference>
<feature type="compositionally biased region" description="Basic and acidic residues" evidence="8">
    <location>
        <begin position="311"/>
        <end position="327"/>
    </location>
</feature>
<dbReference type="HAMAP" id="MF_00011">
    <property type="entry name" value="Adenylosucc_synth"/>
    <property type="match status" value="1"/>
</dbReference>
<gene>
    <name evidence="7" type="primary">purA</name>
    <name evidence="9" type="ORF">brsh051_05370</name>
</gene>
<evidence type="ECO:0000256" key="1">
    <source>
        <dbReference type="ARBA" id="ARBA00022598"/>
    </source>
</evidence>
<dbReference type="InterPro" id="IPR042111">
    <property type="entry name" value="Adenylosuccinate_synth_dom3"/>
</dbReference>
<dbReference type="EMBL" id="AP028056">
    <property type="protein sequence ID" value="BEH01256.1"/>
    <property type="molecule type" value="Genomic_DNA"/>
</dbReference>
<sequence>MTLTTAPRQTIIVAGLGYGDESKGATVDYLAAALPDVVAVVRWSGGAQAAHNVRHGHRHHTFSQFGSGTFCDVRTILRAPMLVNPILLVAEADALESQGVVDPLGLVTADANCLVTTPIHIAMNRAREIARGAARHGSTGLGIGETVAYDLAVRAHAKAGETIGNFAAPADAPSVPALRVGDLRDQAATVRALDALARYADPLLQAVDDPDAVCGTVQQLADELCASAEDIAIVDDLAGVLGAAMDAGTVIFEGSQGVLLDEWHGFHPHTTWSTITPRHLVGELEAAGRRPFVLGLTRAYSNRHGAGPMPTEDRRLQLPEPDNREGRYQGGWRTGHLDLPALRYAAKVAGRVDGVALSHVDMLPFASRSGVPLLVADSWNSRREPLGSPTHHDLAGLQALTRTAQHARPDLMPLSTDPCEVARLIDAAVGAPVVLIADGPQRSNRVLVGEMGSNRRAG</sequence>
<dbReference type="Gene3D" id="3.90.170.10">
    <property type="entry name" value="Adenylosuccinate Synthetase, subunit A, domain 3"/>
    <property type="match status" value="1"/>
</dbReference>
<keyword evidence="6 7" id="KW-0342">GTP-binding</keyword>
<dbReference type="SMART" id="SM00788">
    <property type="entry name" value="Adenylsucc_synt"/>
    <property type="match status" value="1"/>
</dbReference>
<feature type="binding site" description="in other chain" evidence="7">
    <location>
        <position position="271"/>
    </location>
    <ligand>
        <name>IMP</name>
        <dbReference type="ChEBI" id="CHEBI:58053"/>
        <note>ligand shared between dimeric partners</note>
    </ligand>
</feature>
<keyword evidence="3 7" id="KW-0547">Nucleotide-binding</keyword>
<evidence type="ECO:0000256" key="5">
    <source>
        <dbReference type="ARBA" id="ARBA00022842"/>
    </source>
</evidence>
<evidence type="ECO:0000313" key="9">
    <source>
        <dbReference type="EMBL" id="BEH01256.1"/>
    </source>
</evidence>
<comment type="similarity">
    <text evidence="7">Belongs to the adenylosuccinate synthetase family.</text>
</comment>
<feature type="binding site" evidence="7">
    <location>
        <begin position="359"/>
        <end position="361"/>
    </location>
    <ligand>
        <name>GTP</name>
        <dbReference type="ChEBI" id="CHEBI:37565"/>
    </ligand>
</feature>
<protein>
    <recommendedName>
        <fullName evidence="7">Adenylosuccinate synthetase</fullName>
        <shortName evidence="7">AMPSase</shortName>
        <shortName evidence="7">AdSS</shortName>
        <ecNumber evidence="7">6.3.4.4</ecNumber>
    </recommendedName>
    <alternativeName>
        <fullName evidence="7">IMP--aspartate ligase</fullName>
    </alternativeName>
</protein>
<keyword evidence="1 7" id="KW-0436">Ligase</keyword>
<keyword evidence="10" id="KW-1185">Reference proteome</keyword>
<dbReference type="InterPro" id="IPR001114">
    <property type="entry name" value="Adenylosuccinate_synthetase"/>
</dbReference>